<dbReference type="EMBL" id="JAVFWL010000002">
    <property type="protein sequence ID" value="KAK6734429.1"/>
    <property type="molecule type" value="Genomic_DNA"/>
</dbReference>
<gene>
    <name evidence="1" type="primary">Necator_chrII.g5718</name>
    <name evidence="1" type="ORF">RB195_017925</name>
</gene>
<keyword evidence="2" id="KW-1185">Reference proteome</keyword>
<sequence length="80" mass="8913">MKELLVPARPVRRSTGVKVIKMCIWNRCSEALKGQEKEATSNGGDKGAGECEATQHRLRNTPCYHREAIPDSLVSYCFCS</sequence>
<evidence type="ECO:0000313" key="2">
    <source>
        <dbReference type="Proteomes" id="UP001303046"/>
    </source>
</evidence>
<accession>A0ABR1C942</accession>
<proteinExistence type="predicted"/>
<organism evidence="1 2">
    <name type="scientific">Necator americanus</name>
    <name type="common">Human hookworm</name>
    <dbReference type="NCBI Taxonomy" id="51031"/>
    <lineage>
        <taxon>Eukaryota</taxon>
        <taxon>Metazoa</taxon>
        <taxon>Ecdysozoa</taxon>
        <taxon>Nematoda</taxon>
        <taxon>Chromadorea</taxon>
        <taxon>Rhabditida</taxon>
        <taxon>Rhabditina</taxon>
        <taxon>Rhabditomorpha</taxon>
        <taxon>Strongyloidea</taxon>
        <taxon>Ancylostomatidae</taxon>
        <taxon>Bunostominae</taxon>
        <taxon>Necator</taxon>
    </lineage>
</organism>
<protein>
    <submittedName>
        <fullName evidence="1">Uncharacterized protein</fullName>
    </submittedName>
</protein>
<comment type="caution">
    <text evidence="1">The sequence shown here is derived from an EMBL/GenBank/DDBJ whole genome shotgun (WGS) entry which is preliminary data.</text>
</comment>
<reference evidence="1 2" key="1">
    <citation type="submission" date="2023-08" db="EMBL/GenBank/DDBJ databases">
        <title>A Necator americanus chromosomal reference genome.</title>
        <authorList>
            <person name="Ilik V."/>
            <person name="Petrzelkova K.J."/>
            <person name="Pardy F."/>
            <person name="Fuh T."/>
            <person name="Niatou-Singa F.S."/>
            <person name="Gouil Q."/>
            <person name="Baker L."/>
            <person name="Ritchie M.E."/>
            <person name="Jex A.R."/>
            <person name="Gazzola D."/>
            <person name="Li H."/>
            <person name="Toshio Fujiwara R."/>
            <person name="Zhan B."/>
            <person name="Aroian R.V."/>
            <person name="Pafco B."/>
            <person name="Schwarz E.M."/>
        </authorList>
    </citation>
    <scope>NUCLEOTIDE SEQUENCE [LARGE SCALE GENOMIC DNA]</scope>
    <source>
        <strain evidence="1 2">Aroian</strain>
        <tissue evidence="1">Whole animal</tissue>
    </source>
</reference>
<dbReference type="Proteomes" id="UP001303046">
    <property type="component" value="Unassembled WGS sequence"/>
</dbReference>
<name>A0ABR1C942_NECAM</name>
<evidence type="ECO:0000313" key="1">
    <source>
        <dbReference type="EMBL" id="KAK6734429.1"/>
    </source>
</evidence>